<dbReference type="PROSITE" id="PS00519">
    <property type="entry name" value="HTH_ASNC_1"/>
    <property type="match status" value="1"/>
</dbReference>
<dbReference type="InterPro" id="IPR011991">
    <property type="entry name" value="ArsR-like_HTH"/>
</dbReference>
<dbReference type="InterPro" id="IPR036390">
    <property type="entry name" value="WH_DNA-bd_sf"/>
</dbReference>
<dbReference type="CDD" id="cd00090">
    <property type="entry name" value="HTH_ARSR"/>
    <property type="match status" value="1"/>
</dbReference>
<dbReference type="Pfam" id="PF13412">
    <property type="entry name" value="HTH_24"/>
    <property type="match status" value="1"/>
</dbReference>
<dbReference type="SMART" id="SM00344">
    <property type="entry name" value="HTH_ASNC"/>
    <property type="match status" value="1"/>
</dbReference>
<proteinExistence type="predicted"/>
<evidence type="ECO:0000259" key="4">
    <source>
        <dbReference type="PROSITE" id="PS50956"/>
    </source>
</evidence>
<dbReference type="PROSITE" id="PS50956">
    <property type="entry name" value="HTH_ASNC_2"/>
    <property type="match status" value="1"/>
</dbReference>
<evidence type="ECO:0000313" key="5">
    <source>
        <dbReference type="EMBL" id="MFB5681716.1"/>
    </source>
</evidence>
<comment type="caution">
    <text evidence="5">The sequence shown here is derived from an EMBL/GenBank/DDBJ whole genome shotgun (WGS) entry which is preliminary data.</text>
</comment>
<dbReference type="Gene3D" id="1.10.10.10">
    <property type="entry name" value="Winged helix-like DNA-binding domain superfamily/Winged helix DNA-binding domain"/>
    <property type="match status" value="1"/>
</dbReference>
<evidence type="ECO:0000256" key="1">
    <source>
        <dbReference type="ARBA" id="ARBA00023015"/>
    </source>
</evidence>
<dbReference type="InterPro" id="IPR019887">
    <property type="entry name" value="Tscrpt_reg_AsnC/Lrp_C"/>
</dbReference>
<dbReference type="InterPro" id="IPR011008">
    <property type="entry name" value="Dimeric_a/b-barrel"/>
</dbReference>
<reference evidence="5 6" key="1">
    <citation type="submission" date="2024-09" db="EMBL/GenBank/DDBJ databases">
        <authorList>
            <person name="Ruan L."/>
        </authorList>
    </citation>
    <scope>NUCLEOTIDE SEQUENCE [LARGE SCALE GENOMIC DNA]</scope>
    <source>
        <strain evidence="5 6">D33</strain>
    </source>
</reference>
<dbReference type="InterPro" id="IPR036388">
    <property type="entry name" value="WH-like_DNA-bd_sf"/>
</dbReference>
<name>A0ABV5BAW9_9BACL</name>
<dbReference type="PANTHER" id="PTHR30154:SF53">
    <property type="entry name" value="HTH-TYPE TRANSCRIPTIONAL REGULATOR LRPC"/>
    <property type="match status" value="1"/>
</dbReference>
<dbReference type="Proteomes" id="UP001580407">
    <property type="component" value="Unassembled WGS sequence"/>
</dbReference>
<dbReference type="SUPFAM" id="SSF54909">
    <property type="entry name" value="Dimeric alpha+beta barrel"/>
    <property type="match status" value="1"/>
</dbReference>
<accession>A0ABV5BAW9</accession>
<keyword evidence="2" id="KW-0238">DNA-binding</keyword>
<dbReference type="InterPro" id="IPR000485">
    <property type="entry name" value="AsnC-type_HTH_dom"/>
</dbReference>
<dbReference type="InterPro" id="IPR019885">
    <property type="entry name" value="Tscrpt_reg_HTH_AsnC-type_CS"/>
</dbReference>
<evidence type="ECO:0000256" key="2">
    <source>
        <dbReference type="ARBA" id="ARBA00023125"/>
    </source>
</evidence>
<evidence type="ECO:0000256" key="3">
    <source>
        <dbReference type="ARBA" id="ARBA00023163"/>
    </source>
</evidence>
<evidence type="ECO:0000313" key="6">
    <source>
        <dbReference type="Proteomes" id="UP001580407"/>
    </source>
</evidence>
<dbReference type="PANTHER" id="PTHR30154">
    <property type="entry name" value="LEUCINE-RESPONSIVE REGULATORY PROTEIN"/>
    <property type="match status" value="1"/>
</dbReference>
<dbReference type="EMBL" id="JBHILM010000012">
    <property type="protein sequence ID" value="MFB5681716.1"/>
    <property type="molecule type" value="Genomic_DNA"/>
</dbReference>
<dbReference type="Gene3D" id="3.30.70.920">
    <property type="match status" value="1"/>
</dbReference>
<dbReference type="Pfam" id="PF01037">
    <property type="entry name" value="AsnC_trans_reg"/>
    <property type="match status" value="1"/>
</dbReference>
<dbReference type="InterPro" id="IPR019888">
    <property type="entry name" value="Tscrpt_reg_AsnC-like"/>
</dbReference>
<organism evidence="5 6">
    <name type="scientific">Paenibacillus terreus</name>
    <dbReference type="NCBI Taxonomy" id="1387834"/>
    <lineage>
        <taxon>Bacteria</taxon>
        <taxon>Bacillati</taxon>
        <taxon>Bacillota</taxon>
        <taxon>Bacilli</taxon>
        <taxon>Bacillales</taxon>
        <taxon>Paenibacillaceae</taxon>
        <taxon>Paenibacillus</taxon>
    </lineage>
</organism>
<keyword evidence="1" id="KW-0805">Transcription regulation</keyword>
<dbReference type="PRINTS" id="PR00033">
    <property type="entry name" value="HTHASNC"/>
</dbReference>
<keyword evidence="6" id="KW-1185">Reference proteome</keyword>
<protein>
    <submittedName>
        <fullName evidence="5">Lrp/AsnC family transcriptional regulator</fullName>
    </submittedName>
</protein>
<keyword evidence="3" id="KW-0804">Transcription</keyword>
<feature type="domain" description="HTH asnC-type" evidence="4">
    <location>
        <begin position="3"/>
        <end position="64"/>
    </location>
</feature>
<gene>
    <name evidence="5" type="ORF">ACE3NQ_12400</name>
</gene>
<dbReference type="SUPFAM" id="SSF46785">
    <property type="entry name" value="Winged helix' DNA-binding domain"/>
    <property type="match status" value="1"/>
</dbReference>
<sequence length="157" mass="17827">MKIDDIDLLIIDELSRDSRLSMRELAKKVNLSAPSVTERVRRLESEGIITGYTIEINRKKLGFEMECIMEVTVRNGDFNKLKTFVQNHPRVLGCWRTAGKACYFVRICAGDLGEIEDFVDSIASYASPSTNIIFSEVKIHTSLKQQLTKNLHDVTSE</sequence>
<dbReference type="RefSeq" id="WP_375525497.1">
    <property type="nucleotide sequence ID" value="NZ_JBHILM010000012.1"/>
</dbReference>